<keyword evidence="5" id="KW-0223">Dioxygenase</keyword>
<evidence type="ECO:0000256" key="4">
    <source>
        <dbReference type="ARBA" id="ARBA00022896"/>
    </source>
</evidence>
<gene>
    <name evidence="12" type="primary">LOC112688585</name>
</gene>
<dbReference type="GeneID" id="112688585"/>
<comment type="cofactor">
    <cofactor evidence="1">
        <name>L-ascorbate</name>
        <dbReference type="ChEBI" id="CHEBI:38290"/>
    </cofactor>
</comment>
<dbReference type="GO" id="GO:0005737">
    <property type="term" value="C:cytoplasm"/>
    <property type="evidence" value="ECO:0007669"/>
    <property type="project" value="TreeGrafter"/>
</dbReference>
<evidence type="ECO:0000256" key="7">
    <source>
        <dbReference type="ARBA" id="ARBA00023004"/>
    </source>
</evidence>
<comment type="catalytic activity">
    <reaction evidence="9">
        <text>[ribosomal protein uS12]-L-proline + 2-oxoglutarate + O2 = [ribosomal protein uS12]-(3S)-3-hydroxy-L-proline + succinate + CO2</text>
        <dbReference type="Rhea" id="RHEA:54156"/>
        <dbReference type="Rhea" id="RHEA-COMP:13816"/>
        <dbReference type="Rhea" id="RHEA-COMP:13818"/>
        <dbReference type="ChEBI" id="CHEBI:15379"/>
        <dbReference type="ChEBI" id="CHEBI:16526"/>
        <dbReference type="ChEBI" id="CHEBI:16810"/>
        <dbReference type="ChEBI" id="CHEBI:30031"/>
        <dbReference type="ChEBI" id="CHEBI:50342"/>
        <dbReference type="ChEBI" id="CHEBI:85428"/>
    </reaction>
</comment>
<dbReference type="SMART" id="SM00702">
    <property type="entry name" value="P4Hc"/>
    <property type="match status" value="1"/>
</dbReference>
<keyword evidence="6" id="KW-0560">Oxidoreductase</keyword>
<dbReference type="Pfam" id="PF10637">
    <property type="entry name" value="Ofd1_CTDD"/>
    <property type="match status" value="1"/>
</dbReference>
<comment type="similarity">
    <text evidence="2">Belongs to the TPA1 family.</text>
</comment>
<evidence type="ECO:0000256" key="1">
    <source>
        <dbReference type="ARBA" id="ARBA00001961"/>
    </source>
</evidence>
<dbReference type="InterPro" id="IPR051842">
    <property type="entry name" value="uS12_prolyl_hydroxylase"/>
</dbReference>
<evidence type="ECO:0000256" key="6">
    <source>
        <dbReference type="ARBA" id="ARBA00023002"/>
    </source>
</evidence>
<dbReference type="RefSeq" id="XP_025417640.1">
    <property type="nucleotide sequence ID" value="XM_025561855.1"/>
</dbReference>
<accession>A0A8B8G4N1</accession>
<feature type="domain" description="Fe2OG dioxygenase" evidence="10">
    <location>
        <begin position="103"/>
        <end position="204"/>
    </location>
</feature>
<dbReference type="Gene3D" id="2.60.120.620">
    <property type="entry name" value="q2cbj1_9rhob like domain"/>
    <property type="match status" value="2"/>
</dbReference>
<evidence type="ECO:0000256" key="5">
    <source>
        <dbReference type="ARBA" id="ARBA00022964"/>
    </source>
</evidence>
<keyword evidence="7" id="KW-0408">Iron</keyword>
<protein>
    <recommendedName>
        <fullName evidence="8">uS12 prolyl 3-hydroxylase</fullName>
    </recommendedName>
</protein>
<dbReference type="GO" id="GO:0005506">
    <property type="term" value="F:iron ion binding"/>
    <property type="evidence" value="ECO:0007669"/>
    <property type="project" value="InterPro"/>
</dbReference>
<dbReference type="InterPro" id="IPR039558">
    <property type="entry name" value="TPA1/OFD1_N"/>
</dbReference>
<evidence type="ECO:0000256" key="2">
    <source>
        <dbReference type="ARBA" id="ARBA00007443"/>
    </source>
</evidence>
<dbReference type="GO" id="GO:0031418">
    <property type="term" value="F:L-ascorbic acid binding"/>
    <property type="evidence" value="ECO:0007669"/>
    <property type="project" value="UniProtKB-KW"/>
</dbReference>
<dbReference type="InterPro" id="IPR005123">
    <property type="entry name" value="Oxoglu/Fe-dep_dioxygenase_dom"/>
</dbReference>
<dbReference type="AlphaFoldDB" id="A0A8B8G4N1"/>
<organism evidence="11 12">
    <name type="scientific">Sipha flava</name>
    <name type="common">yellow sugarcane aphid</name>
    <dbReference type="NCBI Taxonomy" id="143950"/>
    <lineage>
        <taxon>Eukaryota</taxon>
        <taxon>Metazoa</taxon>
        <taxon>Ecdysozoa</taxon>
        <taxon>Arthropoda</taxon>
        <taxon>Hexapoda</taxon>
        <taxon>Insecta</taxon>
        <taxon>Pterygota</taxon>
        <taxon>Neoptera</taxon>
        <taxon>Paraneoptera</taxon>
        <taxon>Hemiptera</taxon>
        <taxon>Sternorrhyncha</taxon>
        <taxon>Aphidomorpha</taxon>
        <taxon>Aphidoidea</taxon>
        <taxon>Aphididae</taxon>
        <taxon>Sipha</taxon>
    </lineage>
</organism>
<dbReference type="OrthoDB" id="430522at2759"/>
<dbReference type="GO" id="GO:0006449">
    <property type="term" value="P:regulation of translational termination"/>
    <property type="evidence" value="ECO:0007669"/>
    <property type="project" value="TreeGrafter"/>
</dbReference>
<dbReference type="PANTHER" id="PTHR12117">
    <property type="entry name" value="HISTONE ACETYLTRANSFERASE COMPLEX"/>
    <property type="match status" value="1"/>
</dbReference>
<evidence type="ECO:0000259" key="10">
    <source>
        <dbReference type="PROSITE" id="PS51471"/>
    </source>
</evidence>
<reference evidence="12" key="1">
    <citation type="submission" date="2025-08" db="UniProtKB">
        <authorList>
            <consortium name="RefSeq"/>
        </authorList>
    </citation>
    <scope>IDENTIFICATION</scope>
    <source>
        <tissue evidence="12">Whole body</tissue>
    </source>
</reference>
<dbReference type="PANTHER" id="PTHR12117:SF0">
    <property type="entry name" value="PROLYL 3-HYDROXYLASE OGFOD1"/>
    <property type="match status" value="1"/>
</dbReference>
<evidence type="ECO:0000313" key="11">
    <source>
        <dbReference type="Proteomes" id="UP000694846"/>
    </source>
</evidence>
<evidence type="ECO:0000256" key="3">
    <source>
        <dbReference type="ARBA" id="ARBA00022723"/>
    </source>
</evidence>
<name>A0A8B8G4N1_9HEMI</name>
<dbReference type="InterPro" id="IPR006620">
    <property type="entry name" value="Pro_4_hyd_alph"/>
</dbReference>
<dbReference type="GO" id="GO:0031543">
    <property type="term" value="F:peptidyl-proline dioxygenase activity"/>
    <property type="evidence" value="ECO:0007669"/>
    <property type="project" value="TreeGrafter"/>
</dbReference>
<sequence>MDGSKKARSSKFGDNVLKITEPFEIYKLDCKDMISNTDAFKLRNALLTMKFKKKSCDLYSFGQSPDFNLLPRNQKPKEVLQFLELLQKIKEKISIYLEKKFNKTISVSCSKYDNGDYLLCHDDCVDDRSVAFIYYLNYDWLSEWGGTLDVYSVDNNFNAKKKVHSINPEFNTMIFFPVGKNTYHQVAENVSNFPRLSINGWFHSVDKNWGCNKQKIELPSPIYLPILFLSSAKSKGFTGISIQPIFDDPLYKEAIQEKFIEDGYIMCEDFFTSNMIDMVSNEIFSNELEWKEKGPLNKRHYKYVELDKIPFRLMFIVNFLKTDHMFKFFKDCTGLDFSGVSIEVQRWHGGHYMVSGGNDGLHCLSVLSVYLFFSRCFGSMSENVKDDVHYVFEDRNTLAAKFACKPQHNTIFMVNRKSDMESYVKYCKKVDGHAWTVIVANYLVKNSLDCNVRLKQMTN</sequence>
<dbReference type="Pfam" id="PF13661">
    <property type="entry name" value="2OG-FeII_Oxy_4"/>
    <property type="match status" value="1"/>
</dbReference>
<keyword evidence="4" id="KW-0847">Vitamin C</keyword>
<proteinExistence type="inferred from homology"/>
<evidence type="ECO:0000313" key="12">
    <source>
        <dbReference type="RefSeq" id="XP_025417640.1"/>
    </source>
</evidence>
<keyword evidence="11" id="KW-1185">Reference proteome</keyword>
<dbReference type="InterPro" id="IPR019601">
    <property type="entry name" value="Oxoglutarate/Fe-dep_Oase_C"/>
</dbReference>
<evidence type="ECO:0000256" key="8">
    <source>
        <dbReference type="ARBA" id="ARBA00029938"/>
    </source>
</evidence>
<dbReference type="CTD" id="19834718"/>
<keyword evidence="3" id="KW-0479">Metal-binding</keyword>
<dbReference type="Proteomes" id="UP000694846">
    <property type="component" value="Unplaced"/>
</dbReference>
<evidence type="ECO:0000256" key="9">
    <source>
        <dbReference type="ARBA" id="ARBA00047444"/>
    </source>
</evidence>
<dbReference type="PROSITE" id="PS51471">
    <property type="entry name" value="FE2OG_OXY"/>
    <property type="match status" value="1"/>
</dbReference>